<dbReference type="SUPFAM" id="SSF55797">
    <property type="entry name" value="PR-1-like"/>
    <property type="match status" value="1"/>
</dbReference>
<organism evidence="2 3">
    <name type="scientific">Oesophagostomum dentatum</name>
    <name type="common">Nodular worm</name>
    <dbReference type="NCBI Taxonomy" id="61180"/>
    <lineage>
        <taxon>Eukaryota</taxon>
        <taxon>Metazoa</taxon>
        <taxon>Ecdysozoa</taxon>
        <taxon>Nematoda</taxon>
        <taxon>Chromadorea</taxon>
        <taxon>Rhabditida</taxon>
        <taxon>Rhabditina</taxon>
        <taxon>Rhabditomorpha</taxon>
        <taxon>Strongyloidea</taxon>
        <taxon>Strongylidae</taxon>
        <taxon>Oesophagostomum</taxon>
    </lineage>
</organism>
<evidence type="ECO:0000313" key="2">
    <source>
        <dbReference type="EMBL" id="KHJ97286.1"/>
    </source>
</evidence>
<dbReference type="InterPro" id="IPR035940">
    <property type="entry name" value="CAP_sf"/>
</dbReference>
<evidence type="ECO:0000259" key="1">
    <source>
        <dbReference type="Pfam" id="PF00188"/>
    </source>
</evidence>
<evidence type="ECO:0000313" key="3">
    <source>
        <dbReference type="Proteomes" id="UP000053660"/>
    </source>
</evidence>
<dbReference type="CDD" id="cd05380">
    <property type="entry name" value="CAP_euk"/>
    <property type="match status" value="1"/>
</dbReference>
<dbReference type="EMBL" id="KN549480">
    <property type="protein sequence ID" value="KHJ97286.1"/>
    <property type="molecule type" value="Genomic_DNA"/>
</dbReference>
<gene>
    <name evidence="2" type="ORF">OESDEN_02741</name>
</gene>
<accession>A0A0B1TMG3</accession>
<dbReference type="InterPro" id="IPR014044">
    <property type="entry name" value="CAP_dom"/>
</dbReference>
<protein>
    <recommendedName>
        <fullName evidence="1">SCP domain-containing protein</fullName>
    </recommendedName>
</protein>
<proteinExistence type="predicted"/>
<sequence>MSLQVYCYELEKTAYDRAKQCEEMDSSVENMTENTHNYTDRLNSSLETAATAAVQLWWSELQATTGIDQIQNLFFVHAGFQSFAKIASDLTTGVGCGIVRCQTLINIVCHYETSVMKIYFAL</sequence>
<dbReference type="AlphaFoldDB" id="A0A0B1TMG3"/>
<keyword evidence="3" id="KW-1185">Reference proteome</keyword>
<name>A0A0B1TMG3_OESDE</name>
<dbReference type="Pfam" id="PF00188">
    <property type="entry name" value="CAP"/>
    <property type="match status" value="1"/>
</dbReference>
<dbReference type="OrthoDB" id="414826at2759"/>
<reference evidence="2 3" key="1">
    <citation type="submission" date="2014-03" db="EMBL/GenBank/DDBJ databases">
        <title>Draft genome of the hookworm Oesophagostomum dentatum.</title>
        <authorList>
            <person name="Mitreva M."/>
        </authorList>
    </citation>
    <scope>NUCLEOTIDE SEQUENCE [LARGE SCALE GENOMIC DNA]</scope>
    <source>
        <strain evidence="2 3">OD-Hann</strain>
    </source>
</reference>
<dbReference type="Gene3D" id="3.40.33.10">
    <property type="entry name" value="CAP"/>
    <property type="match status" value="1"/>
</dbReference>
<dbReference type="Proteomes" id="UP000053660">
    <property type="component" value="Unassembled WGS sequence"/>
</dbReference>
<feature type="domain" description="SCP" evidence="1">
    <location>
        <begin position="9"/>
        <end position="111"/>
    </location>
</feature>